<reference evidence="3" key="2">
    <citation type="submission" date="2015-01" db="EMBL/GenBank/DDBJ databases">
        <title>Evolutionary Origins and Diversification of the Mycorrhizal Mutualists.</title>
        <authorList>
            <consortium name="DOE Joint Genome Institute"/>
            <consortium name="Mycorrhizal Genomics Consortium"/>
            <person name="Kohler A."/>
            <person name="Kuo A."/>
            <person name="Nagy L.G."/>
            <person name="Floudas D."/>
            <person name="Copeland A."/>
            <person name="Barry K.W."/>
            <person name="Cichocki N."/>
            <person name="Veneault-Fourrey C."/>
            <person name="LaButti K."/>
            <person name="Lindquist E.A."/>
            <person name="Lipzen A."/>
            <person name="Lundell T."/>
            <person name="Morin E."/>
            <person name="Murat C."/>
            <person name="Riley R."/>
            <person name="Ohm R."/>
            <person name="Sun H."/>
            <person name="Tunlid A."/>
            <person name="Henrissat B."/>
            <person name="Grigoriev I.V."/>
            <person name="Hibbett D.S."/>
            <person name="Martin F."/>
        </authorList>
    </citation>
    <scope>NUCLEOTIDE SEQUENCE [LARGE SCALE GENOMIC DNA]</scope>
    <source>
        <strain evidence="3">h7</strain>
    </source>
</reference>
<feature type="region of interest" description="Disordered" evidence="1">
    <location>
        <begin position="371"/>
        <end position="417"/>
    </location>
</feature>
<dbReference type="OrthoDB" id="3070904at2759"/>
<dbReference type="AlphaFoldDB" id="A0A0C2XLH2"/>
<organism evidence="2 3">
    <name type="scientific">Hebeloma cylindrosporum</name>
    <dbReference type="NCBI Taxonomy" id="76867"/>
    <lineage>
        <taxon>Eukaryota</taxon>
        <taxon>Fungi</taxon>
        <taxon>Dikarya</taxon>
        <taxon>Basidiomycota</taxon>
        <taxon>Agaricomycotina</taxon>
        <taxon>Agaricomycetes</taxon>
        <taxon>Agaricomycetidae</taxon>
        <taxon>Agaricales</taxon>
        <taxon>Agaricineae</taxon>
        <taxon>Hymenogastraceae</taxon>
        <taxon>Hebeloma</taxon>
    </lineage>
</organism>
<gene>
    <name evidence="2" type="ORF">M413DRAFT_30115</name>
</gene>
<evidence type="ECO:0000256" key="1">
    <source>
        <dbReference type="SAM" id="MobiDB-lite"/>
    </source>
</evidence>
<dbReference type="HOGENOM" id="CLU_021256_1_0_1"/>
<sequence length="455" mass="49168">MSAREVRALGTAPVSPPKRGRKRGQSNTEATTAKRTKPTTKSDDEGSVEVEPDAGKKGKGKAGGKKGKKARMTGAQRAARDKVENDKGVPASLTPVERALDAAHTSVAPPKRTGRSSASSFLPPAPTVASSRSRINREPEVIVASKESSDEESDEEGDEEEGSDGDNRDIDHTASRAMSTSRDRLVEDIYLSKPTTRREPSVNDIDLSHLAPPERPEPANGSSRSTGGILRGRALGNSFNIGDPIDNVPQDVTPLANGRINVTIVQQPPTDLVIENPTSHLNVKSPCYDTLGPLLKKVAKSYSPVRKHNYRVYVLDRNQWSIMGRYNVVVEDDENVVWEEDETGKFTTHILLENDREQIVASAIPPSFHQRSVSLGSRSESVPRSLSVSSESSRGPSLAPSLDTSEGTGPSKLSKENKDHLLEYLGIDTELPSLGPSGLRSAYQKFKAITDATPK</sequence>
<accession>A0A0C2XLH2</accession>
<protein>
    <submittedName>
        <fullName evidence="2">Uncharacterized protein</fullName>
    </submittedName>
</protein>
<feature type="non-terminal residue" evidence="2">
    <location>
        <position position="455"/>
    </location>
</feature>
<feature type="compositionally biased region" description="Basic residues" evidence="1">
    <location>
        <begin position="57"/>
        <end position="71"/>
    </location>
</feature>
<keyword evidence="3" id="KW-1185">Reference proteome</keyword>
<feature type="region of interest" description="Disordered" evidence="1">
    <location>
        <begin position="1"/>
        <end position="229"/>
    </location>
</feature>
<feature type="compositionally biased region" description="Basic and acidic residues" evidence="1">
    <location>
        <begin position="165"/>
        <end position="174"/>
    </location>
</feature>
<feature type="compositionally biased region" description="Acidic residues" evidence="1">
    <location>
        <begin position="149"/>
        <end position="164"/>
    </location>
</feature>
<reference evidence="2 3" key="1">
    <citation type="submission" date="2014-04" db="EMBL/GenBank/DDBJ databases">
        <authorList>
            <consortium name="DOE Joint Genome Institute"/>
            <person name="Kuo A."/>
            <person name="Gay G."/>
            <person name="Dore J."/>
            <person name="Kohler A."/>
            <person name="Nagy L.G."/>
            <person name="Floudas D."/>
            <person name="Copeland A."/>
            <person name="Barry K.W."/>
            <person name="Cichocki N."/>
            <person name="Veneault-Fourrey C."/>
            <person name="LaButti K."/>
            <person name="Lindquist E.A."/>
            <person name="Lipzen A."/>
            <person name="Lundell T."/>
            <person name="Morin E."/>
            <person name="Murat C."/>
            <person name="Sun H."/>
            <person name="Tunlid A."/>
            <person name="Henrissat B."/>
            <person name="Grigoriev I.V."/>
            <person name="Hibbett D.S."/>
            <person name="Martin F."/>
            <person name="Nordberg H.P."/>
            <person name="Cantor M.N."/>
            <person name="Hua S.X."/>
        </authorList>
    </citation>
    <scope>NUCLEOTIDE SEQUENCE [LARGE SCALE GENOMIC DNA]</scope>
    <source>
        <strain evidence="3">h7</strain>
    </source>
</reference>
<dbReference type="Proteomes" id="UP000053424">
    <property type="component" value="Unassembled WGS sequence"/>
</dbReference>
<proteinExistence type="predicted"/>
<evidence type="ECO:0000313" key="3">
    <source>
        <dbReference type="Proteomes" id="UP000053424"/>
    </source>
</evidence>
<evidence type="ECO:0000313" key="2">
    <source>
        <dbReference type="EMBL" id="KIM38573.1"/>
    </source>
</evidence>
<feature type="compositionally biased region" description="Basic and acidic residues" evidence="1">
    <location>
        <begin position="78"/>
        <end position="87"/>
    </location>
</feature>
<feature type="compositionally biased region" description="Low complexity" evidence="1">
    <location>
        <begin position="376"/>
        <end position="398"/>
    </location>
</feature>
<name>A0A0C2XLH2_HEBCY</name>
<dbReference type="EMBL" id="KN831790">
    <property type="protein sequence ID" value="KIM38573.1"/>
    <property type="molecule type" value="Genomic_DNA"/>
</dbReference>